<accession>A0ABU2BSZ4</accession>
<proteinExistence type="predicted"/>
<feature type="transmembrane region" description="Helical" evidence="2">
    <location>
        <begin position="108"/>
        <end position="133"/>
    </location>
</feature>
<reference evidence="3 4" key="1">
    <citation type="submission" date="2023-07" db="EMBL/GenBank/DDBJ databases">
        <title>Sequencing the genomes of 1000 actinobacteria strains.</title>
        <authorList>
            <person name="Klenk H.-P."/>
        </authorList>
    </citation>
    <scope>NUCLEOTIDE SEQUENCE [LARGE SCALE GENOMIC DNA]</scope>
    <source>
        <strain evidence="3 4">DSM 19426</strain>
    </source>
</reference>
<evidence type="ECO:0000313" key="4">
    <source>
        <dbReference type="Proteomes" id="UP001183648"/>
    </source>
</evidence>
<keyword evidence="4" id="KW-1185">Reference proteome</keyword>
<evidence type="ECO:0000256" key="2">
    <source>
        <dbReference type="SAM" id="Phobius"/>
    </source>
</evidence>
<feature type="compositionally biased region" description="Basic and acidic residues" evidence="1">
    <location>
        <begin position="1"/>
        <end position="11"/>
    </location>
</feature>
<dbReference type="InterPro" id="IPR021517">
    <property type="entry name" value="DUF3180"/>
</dbReference>
<organism evidence="3 4">
    <name type="scientific">Nocardioides marmoribigeumensis</name>
    <dbReference type="NCBI Taxonomy" id="433649"/>
    <lineage>
        <taxon>Bacteria</taxon>
        <taxon>Bacillati</taxon>
        <taxon>Actinomycetota</taxon>
        <taxon>Actinomycetes</taxon>
        <taxon>Propionibacteriales</taxon>
        <taxon>Nocardioidaceae</taxon>
        <taxon>Nocardioides</taxon>
    </lineage>
</organism>
<feature type="transmembrane region" description="Helical" evidence="2">
    <location>
        <begin position="67"/>
        <end position="87"/>
    </location>
</feature>
<gene>
    <name evidence="3" type="ORF">J2S63_001309</name>
</gene>
<keyword evidence="2" id="KW-0472">Membrane</keyword>
<dbReference type="Proteomes" id="UP001183648">
    <property type="component" value="Unassembled WGS sequence"/>
</dbReference>
<feature type="region of interest" description="Disordered" evidence="1">
    <location>
        <begin position="1"/>
        <end position="26"/>
    </location>
</feature>
<name>A0ABU2BSZ4_9ACTN</name>
<evidence type="ECO:0000256" key="1">
    <source>
        <dbReference type="SAM" id="MobiDB-lite"/>
    </source>
</evidence>
<sequence>MSREPAPRPEAPEPPDPASPDPGRLGPTSAGPLVVLGLVGLVGGWAVRPVSVALGDPAPRVSWLPPLALLLVAGILGYAAWVTHRVFQRPSQMGRPVPRLLPHQAVNRLVLAKSCALVGALVGGGYVGYALTWVGTSAELGGERIVHSAVAGVAGALIVVASLLLERACRVRKDDDAS</sequence>
<dbReference type="EMBL" id="JAVDYG010000001">
    <property type="protein sequence ID" value="MDR7361756.1"/>
    <property type="molecule type" value="Genomic_DNA"/>
</dbReference>
<feature type="transmembrane region" description="Helical" evidence="2">
    <location>
        <begin position="145"/>
        <end position="165"/>
    </location>
</feature>
<feature type="transmembrane region" description="Helical" evidence="2">
    <location>
        <begin position="30"/>
        <end position="47"/>
    </location>
</feature>
<comment type="caution">
    <text evidence="3">The sequence shown here is derived from an EMBL/GenBank/DDBJ whole genome shotgun (WGS) entry which is preliminary data.</text>
</comment>
<protein>
    <recommendedName>
        <fullName evidence="5">DUF3180 domain-containing protein</fullName>
    </recommendedName>
</protein>
<dbReference type="RefSeq" id="WP_310300193.1">
    <property type="nucleotide sequence ID" value="NZ_BAAAPS010000001.1"/>
</dbReference>
<dbReference type="Pfam" id="PF11377">
    <property type="entry name" value="DUF3180"/>
    <property type="match status" value="1"/>
</dbReference>
<keyword evidence="2" id="KW-1133">Transmembrane helix</keyword>
<evidence type="ECO:0008006" key="5">
    <source>
        <dbReference type="Google" id="ProtNLM"/>
    </source>
</evidence>
<keyword evidence="2" id="KW-0812">Transmembrane</keyword>
<evidence type="ECO:0000313" key="3">
    <source>
        <dbReference type="EMBL" id="MDR7361756.1"/>
    </source>
</evidence>